<dbReference type="RefSeq" id="WP_163818928.1">
    <property type="nucleotide sequence ID" value="NZ_JAAGOB010000006.1"/>
</dbReference>
<name>A0A6N9YMJ2_9ACTN</name>
<dbReference type="SUPFAM" id="SSF52540">
    <property type="entry name" value="P-loop containing nucleoside triphosphate hydrolases"/>
    <property type="match status" value="1"/>
</dbReference>
<dbReference type="Proteomes" id="UP000469185">
    <property type="component" value="Unassembled WGS sequence"/>
</dbReference>
<protein>
    <submittedName>
        <fullName evidence="1">AAA family ATPase</fullName>
    </submittedName>
</protein>
<reference evidence="1 2" key="1">
    <citation type="submission" date="2020-02" db="EMBL/GenBank/DDBJ databases">
        <authorList>
            <person name="Li X.-J."/>
            <person name="Feng X.-M."/>
        </authorList>
    </citation>
    <scope>NUCLEOTIDE SEQUENCE [LARGE SCALE GENOMIC DNA]</scope>
    <source>
        <strain evidence="1 2">CGMCC 4.7225</strain>
    </source>
</reference>
<gene>
    <name evidence="1" type="ORF">G1H11_12555</name>
</gene>
<accession>A0A6N9YMJ2</accession>
<evidence type="ECO:0000313" key="1">
    <source>
        <dbReference type="EMBL" id="NED96140.1"/>
    </source>
</evidence>
<dbReference type="AlphaFoldDB" id="A0A6N9YMJ2"/>
<dbReference type="Gene3D" id="3.40.50.300">
    <property type="entry name" value="P-loop containing nucleotide triphosphate hydrolases"/>
    <property type="match status" value="1"/>
</dbReference>
<keyword evidence="2" id="KW-1185">Reference proteome</keyword>
<sequence length="175" mass="19183">MLNRGVVLISGIMASGKSTVADLLARRLPRAAHVRGDVFRRLIVTGGVPPAPGDDEGLEQLWLRYRITAGVADKYAEAGFTAVVQDVVLGPVLADYTTWIQARPLYVVVLAPRADVVARRESDRAKTGYGDWTVRDLDTSLREETPRLGLWLDTSDQTPEETVDEILARIDEAAV</sequence>
<proteinExistence type="predicted"/>
<comment type="caution">
    <text evidence="1">The sequence shown here is derived from an EMBL/GenBank/DDBJ whole genome shotgun (WGS) entry which is preliminary data.</text>
</comment>
<dbReference type="Pfam" id="PF13671">
    <property type="entry name" value="AAA_33"/>
    <property type="match status" value="1"/>
</dbReference>
<dbReference type="InterPro" id="IPR027417">
    <property type="entry name" value="P-loop_NTPase"/>
</dbReference>
<dbReference type="EMBL" id="JAAGOB010000006">
    <property type="protein sequence ID" value="NED96140.1"/>
    <property type="molecule type" value="Genomic_DNA"/>
</dbReference>
<evidence type="ECO:0000313" key="2">
    <source>
        <dbReference type="Proteomes" id="UP000469185"/>
    </source>
</evidence>
<organism evidence="1 2">
    <name type="scientific">Phytoactinopolyspora alkaliphila</name>
    <dbReference type="NCBI Taxonomy" id="1783498"/>
    <lineage>
        <taxon>Bacteria</taxon>
        <taxon>Bacillati</taxon>
        <taxon>Actinomycetota</taxon>
        <taxon>Actinomycetes</taxon>
        <taxon>Jiangellales</taxon>
        <taxon>Jiangellaceae</taxon>
        <taxon>Phytoactinopolyspora</taxon>
    </lineage>
</organism>